<dbReference type="InterPro" id="IPR011990">
    <property type="entry name" value="TPR-like_helical_dom_sf"/>
</dbReference>
<gene>
    <name evidence="3" type="ORF">SE37_04935</name>
</gene>
<sequence>MKLRLLAAVLILILPTGCAPVRKAVTDIRQRSAQEEKLSLAVELIARGRTDNAAVLLDAIIIEKPVRGVTDEALFRLALLRLPSEPRTGDIAKATKLLDQLQRDYPDSPWAHQALPLSDFIAEIPARIEAAGELRRQLKTLRDLNLSLTRENKELRLNLEKLKTLDLELERKLKP</sequence>
<protein>
    <recommendedName>
        <fullName evidence="5">Lipoprotein</fullName>
    </recommendedName>
</protein>
<dbReference type="Gene3D" id="1.25.40.10">
    <property type="entry name" value="Tetratricopeptide repeat domain"/>
    <property type="match status" value="1"/>
</dbReference>
<reference evidence="3 4" key="1">
    <citation type="submission" date="2015-01" db="EMBL/GenBank/DDBJ databases">
        <title>Genome sequence of the anaerobic bacterium Geobacter soli GSS01, a dissimilatory Fe(III) reducer from soil.</title>
        <authorList>
            <person name="Yang G."/>
            <person name="Zhou S."/>
        </authorList>
    </citation>
    <scope>NUCLEOTIDE SEQUENCE [LARGE SCALE GENOMIC DNA]</scope>
    <source>
        <strain evidence="3 4">GSS01</strain>
    </source>
</reference>
<evidence type="ECO:0000256" key="2">
    <source>
        <dbReference type="SAM" id="SignalP"/>
    </source>
</evidence>
<keyword evidence="1" id="KW-0175">Coiled coil</keyword>
<name>A0A0C1TM97_9BACT</name>
<feature type="coiled-coil region" evidence="1">
    <location>
        <begin position="131"/>
        <end position="172"/>
    </location>
</feature>
<evidence type="ECO:0000256" key="1">
    <source>
        <dbReference type="SAM" id="Coils"/>
    </source>
</evidence>
<feature type="chain" id="PRO_5002138878" description="Lipoprotein" evidence="2">
    <location>
        <begin position="20"/>
        <end position="175"/>
    </location>
</feature>
<feature type="signal peptide" evidence="2">
    <location>
        <begin position="1"/>
        <end position="19"/>
    </location>
</feature>
<proteinExistence type="predicted"/>
<dbReference type="AlphaFoldDB" id="A0A0C1TM97"/>
<dbReference type="EMBL" id="JXBL01000001">
    <property type="protein sequence ID" value="KIE42019.1"/>
    <property type="molecule type" value="Genomic_DNA"/>
</dbReference>
<accession>A0A0C1TM97</accession>
<dbReference type="Proteomes" id="UP000031433">
    <property type="component" value="Unassembled WGS sequence"/>
</dbReference>
<organism evidence="3 4">
    <name type="scientific">Geobacter soli</name>
    <dbReference type="NCBI Taxonomy" id="1510391"/>
    <lineage>
        <taxon>Bacteria</taxon>
        <taxon>Pseudomonadati</taxon>
        <taxon>Thermodesulfobacteriota</taxon>
        <taxon>Desulfuromonadia</taxon>
        <taxon>Geobacterales</taxon>
        <taxon>Geobacteraceae</taxon>
        <taxon>Geobacter</taxon>
    </lineage>
</organism>
<keyword evidence="4" id="KW-1185">Reference proteome</keyword>
<dbReference type="RefSeq" id="WP_039644198.1">
    <property type="nucleotide sequence ID" value="NZ_JXBL01000001.1"/>
</dbReference>
<evidence type="ECO:0008006" key="5">
    <source>
        <dbReference type="Google" id="ProtNLM"/>
    </source>
</evidence>
<comment type="caution">
    <text evidence="3">The sequence shown here is derived from an EMBL/GenBank/DDBJ whole genome shotgun (WGS) entry which is preliminary data.</text>
</comment>
<evidence type="ECO:0000313" key="4">
    <source>
        <dbReference type="Proteomes" id="UP000031433"/>
    </source>
</evidence>
<keyword evidence="2" id="KW-0732">Signal</keyword>
<evidence type="ECO:0000313" key="3">
    <source>
        <dbReference type="EMBL" id="KIE42019.1"/>
    </source>
</evidence>